<evidence type="ECO:0000313" key="7">
    <source>
        <dbReference type="EMBL" id="KAJ7619608.1"/>
    </source>
</evidence>
<evidence type="ECO:0000313" key="4">
    <source>
        <dbReference type="EMBL" id="KAJ7605910.1"/>
    </source>
</evidence>
<dbReference type="Proteomes" id="UP001221142">
    <property type="component" value="Unassembled WGS sequence"/>
</dbReference>
<dbReference type="EMBL" id="JARKIF010000066">
    <property type="protein sequence ID" value="KAJ7605910.1"/>
    <property type="molecule type" value="Genomic_DNA"/>
</dbReference>
<dbReference type="AlphaFoldDB" id="A0AAD7FBT0"/>
<organism evidence="6 10">
    <name type="scientific">Roridomyces roridus</name>
    <dbReference type="NCBI Taxonomy" id="1738132"/>
    <lineage>
        <taxon>Eukaryota</taxon>
        <taxon>Fungi</taxon>
        <taxon>Dikarya</taxon>
        <taxon>Basidiomycota</taxon>
        <taxon>Agaricomycotina</taxon>
        <taxon>Agaricomycetes</taxon>
        <taxon>Agaricomycetidae</taxon>
        <taxon>Agaricales</taxon>
        <taxon>Marasmiineae</taxon>
        <taxon>Mycenaceae</taxon>
        <taxon>Roridomyces</taxon>
    </lineage>
</organism>
<dbReference type="EMBL" id="JARKIF010000018">
    <property type="protein sequence ID" value="KAJ7619608.1"/>
    <property type="molecule type" value="Genomic_DNA"/>
</dbReference>
<evidence type="ECO:0000313" key="9">
    <source>
        <dbReference type="EMBL" id="KAJ7628979.1"/>
    </source>
</evidence>
<proteinExistence type="predicted"/>
<dbReference type="EMBL" id="JARKIF010000010">
    <property type="protein sequence ID" value="KAJ7628979.1"/>
    <property type="molecule type" value="Genomic_DNA"/>
</dbReference>
<evidence type="ECO:0000313" key="10">
    <source>
        <dbReference type="Proteomes" id="UP001221142"/>
    </source>
</evidence>
<evidence type="ECO:0000313" key="1">
    <source>
        <dbReference type="EMBL" id="KAJ7602319.1"/>
    </source>
</evidence>
<dbReference type="EMBL" id="JARKIF010000061">
    <property type="protein sequence ID" value="KAJ7606220.1"/>
    <property type="molecule type" value="Genomic_DNA"/>
</dbReference>
<protein>
    <submittedName>
        <fullName evidence="6">Uncharacterized protein</fullName>
    </submittedName>
</protein>
<evidence type="ECO:0000313" key="2">
    <source>
        <dbReference type="EMBL" id="KAJ7605413.1"/>
    </source>
</evidence>
<accession>A0AAD7FBT0</accession>
<dbReference type="EMBL" id="JARKIF010000076">
    <property type="protein sequence ID" value="KAJ7605414.1"/>
    <property type="molecule type" value="Genomic_DNA"/>
</dbReference>
<dbReference type="EMBL" id="JARKIF010000039">
    <property type="protein sequence ID" value="KAJ7609653.1"/>
    <property type="molecule type" value="Genomic_DNA"/>
</dbReference>
<comment type="caution">
    <text evidence="6">The sequence shown here is derived from an EMBL/GenBank/DDBJ whole genome shotgun (WGS) entry which is preliminary data.</text>
</comment>
<evidence type="ECO:0000313" key="5">
    <source>
        <dbReference type="EMBL" id="KAJ7606220.1"/>
    </source>
</evidence>
<dbReference type="EMBL" id="JARKIF010000017">
    <property type="protein sequence ID" value="KAJ7620420.1"/>
    <property type="molecule type" value="Genomic_DNA"/>
</dbReference>
<gene>
    <name evidence="9" type="ORF">FB45DRAFT_1059610</name>
    <name evidence="8" type="ORF">FB45DRAFT_1062687</name>
    <name evidence="7" type="ORF">FB45DRAFT_1062970</name>
    <name evidence="6" type="ORF">FB45DRAFT_1066745</name>
    <name evidence="5" type="ORF">FB45DRAFT_1068697</name>
    <name evidence="4" type="ORF">FB45DRAFT_1068989</name>
    <name evidence="2" type="ORF">FB45DRAFT_1069368</name>
    <name evidence="3" type="ORF">FB45DRAFT_1069369</name>
    <name evidence="1" type="ORF">FB45DRAFT_1073078</name>
</gene>
<sequence>MSSSFSSRWRGQSSLLSGMCPSMAFVLELDSLPIYDAATVASHCLSRRLIFSNPVMRVWLLSPGGGGSNSGRAAGSTSLY</sequence>
<dbReference type="EMBL" id="JARKIF010000076">
    <property type="protein sequence ID" value="KAJ7605413.1"/>
    <property type="molecule type" value="Genomic_DNA"/>
</dbReference>
<evidence type="ECO:0000313" key="8">
    <source>
        <dbReference type="EMBL" id="KAJ7620420.1"/>
    </source>
</evidence>
<dbReference type="EMBL" id="JARKIF010000235">
    <property type="protein sequence ID" value="KAJ7602319.1"/>
    <property type="molecule type" value="Genomic_DNA"/>
</dbReference>
<evidence type="ECO:0000313" key="3">
    <source>
        <dbReference type="EMBL" id="KAJ7605414.1"/>
    </source>
</evidence>
<reference evidence="6" key="1">
    <citation type="submission" date="2023-03" db="EMBL/GenBank/DDBJ databases">
        <title>Massive genome expansion in bonnet fungi (Mycena s.s.) driven by repeated elements and novel gene families across ecological guilds.</title>
        <authorList>
            <consortium name="Lawrence Berkeley National Laboratory"/>
            <person name="Harder C.B."/>
            <person name="Miyauchi S."/>
            <person name="Viragh M."/>
            <person name="Kuo A."/>
            <person name="Thoen E."/>
            <person name="Andreopoulos B."/>
            <person name="Lu D."/>
            <person name="Skrede I."/>
            <person name="Drula E."/>
            <person name="Henrissat B."/>
            <person name="Morin E."/>
            <person name="Kohler A."/>
            <person name="Barry K."/>
            <person name="LaButti K."/>
            <person name="Morin E."/>
            <person name="Salamov A."/>
            <person name="Lipzen A."/>
            <person name="Mereny Z."/>
            <person name="Hegedus B."/>
            <person name="Baldrian P."/>
            <person name="Stursova M."/>
            <person name="Weitz H."/>
            <person name="Taylor A."/>
            <person name="Grigoriev I.V."/>
            <person name="Nagy L.G."/>
            <person name="Martin F."/>
            <person name="Kauserud H."/>
        </authorList>
    </citation>
    <scope>NUCLEOTIDE SEQUENCE</scope>
    <source>
        <strain evidence="6">9284</strain>
    </source>
</reference>
<evidence type="ECO:0000313" key="6">
    <source>
        <dbReference type="EMBL" id="KAJ7609653.1"/>
    </source>
</evidence>
<keyword evidence="10" id="KW-1185">Reference proteome</keyword>
<name>A0AAD7FBT0_9AGAR</name>